<dbReference type="RefSeq" id="XP_008232846.2">
    <property type="nucleotide sequence ID" value="XM_008234624.2"/>
</dbReference>
<feature type="compositionally biased region" description="Basic and acidic residues" evidence="2">
    <location>
        <begin position="199"/>
        <end position="211"/>
    </location>
</feature>
<feature type="non-terminal residue" evidence="5">
    <location>
        <position position="1"/>
    </location>
</feature>
<evidence type="ECO:0000259" key="3">
    <source>
        <dbReference type="PROSITE" id="PS51126"/>
    </source>
</evidence>
<keyword evidence="1" id="KW-0175">Coiled coil</keyword>
<gene>
    <name evidence="5" type="primary">LOC103331946</name>
</gene>
<dbReference type="Proteomes" id="UP000694861">
    <property type="component" value="Linkage group LG1"/>
</dbReference>
<dbReference type="PANTHER" id="PTHR16027:SF6">
    <property type="entry name" value="DILUTE DOMAIN-CONTAINING PROTEIN"/>
    <property type="match status" value="1"/>
</dbReference>
<evidence type="ECO:0000313" key="4">
    <source>
        <dbReference type="Proteomes" id="UP000694861"/>
    </source>
</evidence>
<dbReference type="PROSITE" id="PS51126">
    <property type="entry name" value="DILUTE"/>
    <property type="match status" value="1"/>
</dbReference>
<feature type="region of interest" description="Disordered" evidence="2">
    <location>
        <begin position="190"/>
        <end position="223"/>
    </location>
</feature>
<proteinExistence type="predicted"/>
<reference evidence="4" key="1">
    <citation type="journal article" date="2012" name="Nat. Commun.">
        <title>The genome of Prunus mume.</title>
        <authorList>
            <person name="Zhang Q."/>
            <person name="Chen W."/>
            <person name="Sun L."/>
            <person name="Zhao F."/>
            <person name="Huang B."/>
            <person name="Yang W."/>
            <person name="Tao Y."/>
            <person name="Wang J."/>
            <person name="Yuan Z."/>
            <person name="Fan G."/>
            <person name="Xing Z."/>
            <person name="Han C."/>
            <person name="Pan H."/>
            <person name="Zhong X."/>
            <person name="Shi W."/>
            <person name="Liang X."/>
            <person name="Du D."/>
            <person name="Sun F."/>
            <person name="Xu Z."/>
            <person name="Hao R."/>
            <person name="Lv T."/>
            <person name="Lv Y."/>
            <person name="Zheng Z."/>
            <person name="Sun M."/>
            <person name="Luo L."/>
            <person name="Cai M."/>
            <person name="Gao Y."/>
            <person name="Wang J."/>
            <person name="Yin Y."/>
            <person name="Xu X."/>
            <person name="Cheng T."/>
            <person name="Wang J."/>
        </authorList>
    </citation>
    <scope>NUCLEOTIDE SEQUENCE [LARGE SCALE GENOMIC DNA]</scope>
</reference>
<protein>
    <submittedName>
        <fullName evidence="5">Myosin-12-like</fullName>
    </submittedName>
</protein>
<organism evidence="4 5">
    <name type="scientific">Prunus mume</name>
    <name type="common">Japanese apricot</name>
    <name type="synonym">Armeniaca mume</name>
    <dbReference type="NCBI Taxonomy" id="102107"/>
    <lineage>
        <taxon>Eukaryota</taxon>
        <taxon>Viridiplantae</taxon>
        <taxon>Streptophyta</taxon>
        <taxon>Embryophyta</taxon>
        <taxon>Tracheophyta</taxon>
        <taxon>Spermatophyta</taxon>
        <taxon>Magnoliopsida</taxon>
        <taxon>eudicotyledons</taxon>
        <taxon>Gunneridae</taxon>
        <taxon>Pentapetalae</taxon>
        <taxon>rosids</taxon>
        <taxon>fabids</taxon>
        <taxon>Rosales</taxon>
        <taxon>Rosaceae</taxon>
        <taxon>Amygdaloideae</taxon>
        <taxon>Amygdaleae</taxon>
        <taxon>Prunus</taxon>
    </lineage>
</organism>
<dbReference type="GeneID" id="103331946"/>
<dbReference type="PANTHER" id="PTHR16027">
    <property type="entry name" value="DILUTE DOMAIN-CONTAINING PROTEIN YPR089W"/>
    <property type="match status" value="1"/>
</dbReference>
<dbReference type="InterPro" id="IPR002710">
    <property type="entry name" value="Dilute_dom"/>
</dbReference>
<feature type="coiled-coil region" evidence="1">
    <location>
        <begin position="8"/>
        <end position="35"/>
    </location>
</feature>
<dbReference type="CDD" id="cd15475">
    <property type="entry name" value="MyosinXI_CBD"/>
    <property type="match status" value="1"/>
</dbReference>
<dbReference type="SMART" id="SM01132">
    <property type="entry name" value="DIL"/>
    <property type="match status" value="1"/>
</dbReference>
<evidence type="ECO:0000313" key="5">
    <source>
        <dbReference type="RefSeq" id="XP_008232846.2"/>
    </source>
</evidence>
<dbReference type="InterPro" id="IPR037975">
    <property type="entry name" value="MyosinXI_CBD"/>
</dbReference>
<accession>A0ABM0P101</accession>
<keyword evidence="4" id="KW-1185">Reference proteome</keyword>
<evidence type="ECO:0000256" key="2">
    <source>
        <dbReference type="SAM" id="MobiDB-lite"/>
    </source>
</evidence>
<dbReference type="Pfam" id="PF01843">
    <property type="entry name" value="DIL"/>
    <property type="match status" value="1"/>
</dbReference>
<dbReference type="InterPro" id="IPR052072">
    <property type="entry name" value="Vascular_dev_regulator"/>
</dbReference>
<reference evidence="5" key="2">
    <citation type="submission" date="2025-08" db="UniProtKB">
        <authorList>
            <consortium name="RefSeq"/>
        </authorList>
    </citation>
    <scope>IDENTIFICATION</scope>
</reference>
<name>A0ABM0P101_PRUMU</name>
<feature type="coiled-coil region" evidence="1">
    <location>
        <begin position="65"/>
        <end position="182"/>
    </location>
</feature>
<sequence>NNLQIDLEENKGKEIANLQNTLHEMQTQIDEAHAAIIHEKEAAKLAIEQAPPVIKEVPVVDNTKLEILKNHNEKLEGELSELKKEIEGFEENYSQVEKESKARHKEAEEAQLKARQLQETIERLELNLSSLESENQVLRQQALVASANEDFSEEMRILKRKIADLESENKFLRNKTLVMEQKATPERFQPQVKPFENGNGKREELRTKEPDPVVSHLSRQRSLTDRQQESVDVLVKCLMEDRQFDKNRPVTACIVYRALLQWRTFEAEKTNVFDRIIHKIRSIIETQNNVSDLAYWLSTTSTLLFLLQSTLKAASASNTASYRNRTPATIFGRMAHGFRSSSMSTGVSSGYSGTMGKPNEQLKVEAKYPALLFKQHLTAFVEKIYGTIRDSLKKEISPFLNLCIQAPRSARGRSIRGSSKTIHSNIRARQQASNMHWQSTVNKLDQTLGILSVNHVSPMIARKIFSQVFSFINVQLFNSLLLRRECCSFSNGEFLKAGLLELEQWCLKVTDQFAGSSLEELQHIRQAVGFLVLHQKTQKSVDEITNELCPILSIPQIYRIGTMFWDDKYGAQGLSAEVIGKMRVLMAEDSINMPNNSFLLDADSSIPFSIEEMCRSFDDISLSDMNPPAILQQRSDFHFLLQQTD</sequence>
<evidence type="ECO:0000256" key="1">
    <source>
        <dbReference type="SAM" id="Coils"/>
    </source>
</evidence>
<feature type="domain" description="Dilute" evidence="3">
    <location>
        <begin position="274"/>
        <end position="588"/>
    </location>
</feature>